<dbReference type="Proteomes" id="UP000528555">
    <property type="component" value="Unassembled WGS sequence"/>
</dbReference>
<comment type="caution">
    <text evidence="2">The sequence shown here is derived from an EMBL/GenBank/DDBJ whole genome shotgun (WGS) entry which is preliminary data.</text>
</comment>
<dbReference type="EMBL" id="JAAIUO010000006">
    <property type="protein sequence ID" value="NSK15138.1"/>
    <property type="molecule type" value="Genomic_DNA"/>
</dbReference>
<reference evidence="3 4" key="1">
    <citation type="journal article" date="2020" name="Cell Host Microbe">
        <title>Functional and Genomic Variation between Human-Derived Isolates of Lachnospiraceae Reveals Inter- and Intra-Species Diversity.</title>
        <authorList>
            <person name="Sorbara M.T."/>
            <person name="Littmann E.R."/>
            <person name="Fontana E."/>
            <person name="Moody T.U."/>
            <person name="Kohout C.E."/>
            <person name="Gjonbalaj M."/>
            <person name="Eaton V."/>
            <person name="Seok R."/>
            <person name="Leiner I.M."/>
            <person name="Pamer E.G."/>
        </authorList>
    </citation>
    <scope>NUCLEOTIDE SEQUENCE [LARGE SCALE GENOMIC DNA]</scope>
    <source>
        <strain evidence="2 3">MSK.17.11</strain>
        <strain evidence="1 4">MSK.17.38</strain>
    </source>
</reference>
<dbReference type="RefSeq" id="WP_173814928.1">
    <property type="nucleotide sequence ID" value="NZ_JAAITX010000006.1"/>
</dbReference>
<accession>A0A850HLK8</accession>
<sequence length="63" mass="7225">MLLNGSLFSGKQIFKKEHLKREDGVQGVILRTEDGRETVIERYRELMMTADDGTRIIVLACEN</sequence>
<proteinExistence type="predicted"/>
<evidence type="ECO:0000313" key="2">
    <source>
        <dbReference type="EMBL" id="NVH58911.1"/>
    </source>
</evidence>
<name>A0A850HLK8_9FIRM</name>
<keyword evidence="3" id="KW-1185">Reference proteome</keyword>
<dbReference type="Proteomes" id="UP000701680">
    <property type="component" value="Unassembled WGS sequence"/>
</dbReference>
<protein>
    <submittedName>
        <fullName evidence="2">Uncharacterized protein</fullName>
    </submittedName>
</protein>
<evidence type="ECO:0000313" key="3">
    <source>
        <dbReference type="Proteomes" id="UP000528555"/>
    </source>
</evidence>
<dbReference type="EMBL" id="JAAITX010000006">
    <property type="protein sequence ID" value="NVH58911.1"/>
    <property type="molecule type" value="Genomic_DNA"/>
</dbReference>
<evidence type="ECO:0000313" key="4">
    <source>
        <dbReference type="Proteomes" id="UP000701680"/>
    </source>
</evidence>
<reference evidence="2" key="2">
    <citation type="submission" date="2020-02" db="EMBL/GenBank/DDBJ databases">
        <authorList>
            <person name="Littmann E."/>
            <person name="Sorbara M."/>
        </authorList>
    </citation>
    <scope>NUCLEOTIDE SEQUENCE</scope>
    <source>
        <strain evidence="2">MSK.17.11</strain>
        <strain evidence="1">MSK.17.38</strain>
    </source>
</reference>
<evidence type="ECO:0000313" key="1">
    <source>
        <dbReference type="EMBL" id="NSK15138.1"/>
    </source>
</evidence>
<gene>
    <name evidence="2" type="ORF">G5A66_09695</name>
    <name evidence="1" type="ORF">G5A75_09720</name>
</gene>
<dbReference type="AlphaFoldDB" id="A0A850HLK8"/>
<organism evidence="2 3">
    <name type="scientific">Dorea phocaeensis</name>
    <dbReference type="NCBI Taxonomy" id="2040291"/>
    <lineage>
        <taxon>Bacteria</taxon>
        <taxon>Bacillati</taxon>
        <taxon>Bacillota</taxon>
        <taxon>Clostridia</taxon>
        <taxon>Lachnospirales</taxon>
        <taxon>Lachnospiraceae</taxon>
        <taxon>Dorea</taxon>
    </lineage>
</organism>